<organism evidence="1 2">
    <name type="scientific">Mesobacillus boroniphilus</name>
    <dbReference type="NCBI Taxonomy" id="308892"/>
    <lineage>
        <taxon>Bacteria</taxon>
        <taxon>Bacillati</taxon>
        <taxon>Bacillota</taxon>
        <taxon>Bacilli</taxon>
        <taxon>Bacillales</taxon>
        <taxon>Bacillaceae</taxon>
        <taxon>Mesobacillus</taxon>
    </lineage>
</organism>
<proteinExistence type="predicted"/>
<protein>
    <submittedName>
        <fullName evidence="1">Uncharacterized protein</fullName>
    </submittedName>
</protein>
<evidence type="ECO:0000313" key="2">
    <source>
        <dbReference type="Proteomes" id="UP000761411"/>
    </source>
</evidence>
<reference evidence="1 2" key="1">
    <citation type="journal article" date="2021" name="Microorganisms">
        <title>Bacterial Dimethylsulfoniopropionate Biosynthesis in the East China Sea.</title>
        <authorList>
            <person name="Liu J."/>
            <person name="Zhang Y."/>
            <person name="Liu J."/>
            <person name="Zhong H."/>
            <person name="Williams B.T."/>
            <person name="Zheng Y."/>
            <person name="Curson A.R.J."/>
            <person name="Sun C."/>
            <person name="Sun H."/>
            <person name="Song D."/>
            <person name="Wagner Mackenzie B."/>
            <person name="Bermejo Martinez A."/>
            <person name="Todd J.D."/>
            <person name="Zhang X.H."/>
        </authorList>
    </citation>
    <scope>NUCLEOTIDE SEQUENCE [LARGE SCALE GENOMIC DNA]</scope>
    <source>
        <strain evidence="1 2">ESS08</strain>
    </source>
</reference>
<dbReference type="AlphaFoldDB" id="A0A944CSJ8"/>
<keyword evidence="2" id="KW-1185">Reference proteome</keyword>
<comment type="caution">
    <text evidence="1">The sequence shown here is derived from an EMBL/GenBank/DDBJ whole genome shotgun (WGS) entry which is preliminary data.</text>
</comment>
<dbReference type="Proteomes" id="UP000761411">
    <property type="component" value="Unassembled WGS sequence"/>
</dbReference>
<dbReference type="EMBL" id="QTKX01000008">
    <property type="protein sequence ID" value="MBS8267093.1"/>
    <property type="molecule type" value="Genomic_DNA"/>
</dbReference>
<sequence>MSIPKRAGGWCEPVSGANESALEQSMERQVRQVNTFGKNRYFMSGKQFCFQLGWQRGLTLVPFWGREFFYFIKGFFI</sequence>
<accession>A0A944CSJ8</accession>
<gene>
    <name evidence="1" type="ORF">DYI25_22130</name>
</gene>
<evidence type="ECO:0000313" key="1">
    <source>
        <dbReference type="EMBL" id="MBS8267093.1"/>
    </source>
</evidence>
<name>A0A944CSJ8_9BACI</name>